<keyword evidence="1" id="KW-0732">Signal</keyword>
<evidence type="ECO:0000313" key="3">
    <source>
        <dbReference type="Proteomes" id="UP000608024"/>
    </source>
</evidence>
<evidence type="ECO:0000313" key="2">
    <source>
        <dbReference type="EMBL" id="GHE48520.1"/>
    </source>
</evidence>
<reference evidence="2" key="2">
    <citation type="submission" date="2020-09" db="EMBL/GenBank/DDBJ databases">
        <authorList>
            <person name="Sun Q."/>
            <person name="Ohkuma M."/>
        </authorList>
    </citation>
    <scope>NUCLEOTIDE SEQUENCE</scope>
    <source>
        <strain evidence="2">JCM 4784</strain>
    </source>
</reference>
<organism evidence="2 3">
    <name type="scientific">Streptomyces longispororuber</name>
    <dbReference type="NCBI Taxonomy" id="68230"/>
    <lineage>
        <taxon>Bacteria</taxon>
        <taxon>Bacillati</taxon>
        <taxon>Actinomycetota</taxon>
        <taxon>Actinomycetes</taxon>
        <taxon>Kitasatosporales</taxon>
        <taxon>Streptomycetaceae</taxon>
        <taxon>Streptomyces</taxon>
    </lineage>
</organism>
<dbReference type="EMBL" id="BNBT01000017">
    <property type="protein sequence ID" value="GHE48520.1"/>
    <property type="molecule type" value="Genomic_DNA"/>
</dbReference>
<dbReference type="RefSeq" id="WP_190135277.1">
    <property type="nucleotide sequence ID" value="NZ_BNBT01000017.1"/>
</dbReference>
<protein>
    <recommendedName>
        <fullName evidence="4">Secreted protein</fullName>
    </recommendedName>
</protein>
<evidence type="ECO:0000256" key="1">
    <source>
        <dbReference type="SAM" id="SignalP"/>
    </source>
</evidence>
<feature type="chain" id="PRO_5038692552" description="Secreted protein" evidence="1">
    <location>
        <begin position="25"/>
        <end position="93"/>
    </location>
</feature>
<dbReference type="AlphaFoldDB" id="A0A918ZFE6"/>
<dbReference type="Proteomes" id="UP000608024">
    <property type="component" value="Unassembled WGS sequence"/>
</dbReference>
<sequence>MRLLLTTLVSVALATASLTGEAVAAAHAEKPPQHRVLGLVDPCDPKDFRPVQDDEAYWYFLREEDRCAYADTVVPTREDQRWDNPGDCEDTCH</sequence>
<name>A0A918ZFE6_9ACTN</name>
<feature type="signal peptide" evidence="1">
    <location>
        <begin position="1"/>
        <end position="24"/>
    </location>
</feature>
<evidence type="ECO:0008006" key="4">
    <source>
        <dbReference type="Google" id="ProtNLM"/>
    </source>
</evidence>
<proteinExistence type="predicted"/>
<reference evidence="2" key="1">
    <citation type="journal article" date="2014" name="Int. J. Syst. Evol. Microbiol.">
        <title>Complete genome sequence of Corynebacterium casei LMG S-19264T (=DSM 44701T), isolated from a smear-ripened cheese.</title>
        <authorList>
            <consortium name="US DOE Joint Genome Institute (JGI-PGF)"/>
            <person name="Walter F."/>
            <person name="Albersmeier A."/>
            <person name="Kalinowski J."/>
            <person name="Ruckert C."/>
        </authorList>
    </citation>
    <scope>NUCLEOTIDE SEQUENCE</scope>
    <source>
        <strain evidence="2">JCM 4784</strain>
    </source>
</reference>
<gene>
    <name evidence="2" type="ORF">GCM10018785_17630</name>
</gene>
<comment type="caution">
    <text evidence="2">The sequence shown here is derived from an EMBL/GenBank/DDBJ whole genome shotgun (WGS) entry which is preliminary data.</text>
</comment>
<keyword evidence="3" id="KW-1185">Reference proteome</keyword>
<accession>A0A918ZFE6</accession>